<proteinExistence type="evidence at transcript level"/>
<evidence type="ECO:0000256" key="1">
    <source>
        <dbReference type="SAM" id="Phobius"/>
    </source>
</evidence>
<dbReference type="EMBL" id="BT064144">
    <property type="protein sequence ID" value="ACN28841.1"/>
    <property type="molecule type" value="mRNA"/>
</dbReference>
<feature type="transmembrane region" description="Helical" evidence="1">
    <location>
        <begin position="55"/>
        <end position="78"/>
    </location>
</feature>
<evidence type="ECO:0000313" key="2">
    <source>
        <dbReference type="EMBL" id="ACN28841.1"/>
    </source>
</evidence>
<keyword evidence="1" id="KW-1133">Transmembrane helix</keyword>
<keyword evidence="1" id="KW-0472">Membrane</keyword>
<reference evidence="2" key="1">
    <citation type="journal article" date="2009" name="PLoS Genet.">
        <title>Sequencing, mapping, and analysis of 27,455 maize full-length cDNAs.</title>
        <authorList>
            <person name="Soderlund C."/>
            <person name="Descour A."/>
            <person name="Kudrna D."/>
            <person name="Bomhoff M."/>
            <person name="Boyd L."/>
            <person name="Currie J."/>
            <person name="Angelova A."/>
            <person name="Collura K."/>
            <person name="Wissotski M."/>
            <person name="Ashley E."/>
            <person name="Morrow D."/>
            <person name="Fernandes J."/>
            <person name="Walbot V."/>
            <person name="Yu Y."/>
        </authorList>
    </citation>
    <scope>NUCLEOTIDE SEQUENCE</scope>
    <source>
        <strain evidence="2">B73</strain>
    </source>
</reference>
<organism evidence="2">
    <name type="scientific">Zea mays</name>
    <name type="common">Maize</name>
    <dbReference type="NCBI Taxonomy" id="4577"/>
    <lineage>
        <taxon>Eukaryota</taxon>
        <taxon>Viridiplantae</taxon>
        <taxon>Streptophyta</taxon>
        <taxon>Embryophyta</taxon>
        <taxon>Tracheophyta</taxon>
        <taxon>Spermatophyta</taxon>
        <taxon>Magnoliopsida</taxon>
        <taxon>Liliopsida</taxon>
        <taxon>Poales</taxon>
        <taxon>Poaceae</taxon>
        <taxon>PACMAD clade</taxon>
        <taxon>Panicoideae</taxon>
        <taxon>Andropogonodae</taxon>
        <taxon>Andropogoneae</taxon>
        <taxon>Tripsacinae</taxon>
        <taxon>Zea</taxon>
    </lineage>
</organism>
<dbReference type="AlphaFoldDB" id="C0P775"/>
<keyword evidence="1" id="KW-0812">Transmembrane</keyword>
<reference evidence="2" key="2">
    <citation type="submission" date="2012-06" db="EMBL/GenBank/DDBJ databases">
        <authorList>
            <person name="Yu Y."/>
            <person name="Currie J."/>
            <person name="Lomeli R."/>
            <person name="Angelova A."/>
            <person name="Collura K."/>
            <person name="Wissotski M."/>
            <person name="Campos D."/>
            <person name="Kudrna D."/>
            <person name="Golser W."/>
            <person name="Ashely E."/>
            <person name="Descour A."/>
            <person name="Fernandes J."/>
            <person name="Soderlund C."/>
            <person name="Walbot V."/>
        </authorList>
    </citation>
    <scope>NUCLEOTIDE SEQUENCE</scope>
    <source>
        <strain evidence="2">B73</strain>
    </source>
</reference>
<protein>
    <submittedName>
        <fullName evidence="2">Uncharacterized protein</fullName>
    </submittedName>
</protein>
<name>C0P775_MAIZE</name>
<sequence length="93" mass="10974">MVHIFCSLFRTERQAHGTLLNKHVEDTNLVSVFLLELVHDVFCLKKLVFLFNSSIQLAFTLIFHILKLPVNVIFLLLFNRNHIHQFLDLIFIL</sequence>
<accession>C0P775</accession>